<feature type="compositionally biased region" description="Polar residues" evidence="3">
    <location>
        <begin position="238"/>
        <end position="261"/>
    </location>
</feature>
<comment type="caution">
    <text evidence="5">The sequence shown here is derived from an EMBL/GenBank/DDBJ whole genome shotgun (WGS) entry which is preliminary data.</text>
</comment>
<dbReference type="Pfam" id="PF04927">
    <property type="entry name" value="SMP"/>
    <property type="match status" value="3"/>
</dbReference>
<proteinExistence type="inferred from homology"/>
<name>A0ABQ8IAV9_9ROSI</name>
<feature type="region of interest" description="Disordered" evidence="3">
    <location>
        <begin position="223"/>
        <end position="267"/>
    </location>
</feature>
<evidence type="ECO:0000313" key="5">
    <source>
        <dbReference type="EMBL" id="KAH7573785.1"/>
    </source>
</evidence>
<reference evidence="5 6" key="1">
    <citation type="submission" date="2021-02" db="EMBL/GenBank/DDBJ databases">
        <title>Plant Genome Project.</title>
        <authorList>
            <person name="Zhang R.-G."/>
        </authorList>
    </citation>
    <scope>NUCLEOTIDE SEQUENCE [LARGE SCALE GENOMIC DNA]</scope>
    <source>
        <tissue evidence="5">Leaves</tissue>
    </source>
</reference>
<organism evidence="5 6">
    <name type="scientific">Xanthoceras sorbifolium</name>
    <dbReference type="NCBI Taxonomy" id="99658"/>
    <lineage>
        <taxon>Eukaryota</taxon>
        <taxon>Viridiplantae</taxon>
        <taxon>Streptophyta</taxon>
        <taxon>Embryophyta</taxon>
        <taxon>Tracheophyta</taxon>
        <taxon>Spermatophyta</taxon>
        <taxon>Magnoliopsida</taxon>
        <taxon>eudicotyledons</taxon>
        <taxon>Gunneridae</taxon>
        <taxon>Pentapetalae</taxon>
        <taxon>rosids</taxon>
        <taxon>malvids</taxon>
        <taxon>Sapindales</taxon>
        <taxon>Sapindaceae</taxon>
        <taxon>Xanthoceroideae</taxon>
        <taxon>Xanthoceras</taxon>
    </lineage>
</organism>
<dbReference type="EMBL" id="JAFEMO010000003">
    <property type="protein sequence ID" value="KAH7573785.1"/>
    <property type="molecule type" value="Genomic_DNA"/>
</dbReference>
<feature type="compositionally biased region" description="Low complexity" evidence="3">
    <location>
        <begin position="1"/>
        <end position="21"/>
    </location>
</feature>
<feature type="region of interest" description="Disordered" evidence="3">
    <location>
        <begin position="1"/>
        <end position="29"/>
    </location>
</feature>
<evidence type="ECO:0000256" key="3">
    <source>
        <dbReference type="SAM" id="MobiDB-lite"/>
    </source>
</evidence>
<comment type="similarity">
    <text evidence="1">Belongs to the LEA type SMP family.</text>
</comment>
<dbReference type="PANTHER" id="PTHR31174:SF7">
    <property type="entry name" value="LATE EMBRYOGENESIS ABUNDANT PROTEIN 31-RELATED"/>
    <property type="match status" value="1"/>
</dbReference>
<feature type="compositionally biased region" description="Basic and acidic residues" evidence="3">
    <location>
        <begin position="223"/>
        <end position="237"/>
    </location>
</feature>
<dbReference type="Proteomes" id="UP000827721">
    <property type="component" value="Unassembled WGS sequence"/>
</dbReference>
<protein>
    <recommendedName>
        <fullName evidence="4">SMP domain-containing protein</fullName>
    </recommendedName>
</protein>
<sequence>MSQEQQQRRPQQNEDQQQRSQGAQREPIKYGDVFVVSGELANKPVAPRDAAMMQAAESTAFGQTQRGGPADVMTCAAEINEQAGLVGRGDVTDIAKDKGVTITGTEVPGARVVTESFAGQVIGQHVQVAAEQAAAVKQDKLTIGQALEATVETAGDKPVEYSDAAAVAEAEIRATGRNLIMQGGYAASAQSAAAYNTGMIRDDNKIKIRDVLAGASKSFPAKEVTRDDAEAVARAEQRNNPNLTTYPGGISSSMDTASRLNQDAGMQ</sequence>
<dbReference type="PANTHER" id="PTHR31174">
    <property type="entry name" value="SEED MATURATION FAMILY PROTEIN"/>
    <property type="match status" value="1"/>
</dbReference>
<feature type="domain" description="SMP" evidence="4">
    <location>
        <begin position="28"/>
        <end position="82"/>
    </location>
</feature>
<keyword evidence="2" id="KW-0677">Repeat</keyword>
<evidence type="ECO:0000256" key="2">
    <source>
        <dbReference type="ARBA" id="ARBA00022737"/>
    </source>
</evidence>
<feature type="domain" description="SMP" evidence="4">
    <location>
        <begin position="142"/>
        <end position="197"/>
    </location>
</feature>
<accession>A0ABQ8IAV9</accession>
<gene>
    <name evidence="5" type="ORF">JRO89_XS03G0207200</name>
</gene>
<dbReference type="InterPro" id="IPR042971">
    <property type="entry name" value="LEA_SMP"/>
</dbReference>
<keyword evidence="6" id="KW-1185">Reference proteome</keyword>
<evidence type="ECO:0000256" key="1">
    <source>
        <dbReference type="ARBA" id="ARBA00010733"/>
    </source>
</evidence>
<dbReference type="InterPro" id="IPR007011">
    <property type="entry name" value="LEA_SMP_dom"/>
</dbReference>
<evidence type="ECO:0000313" key="6">
    <source>
        <dbReference type="Proteomes" id="UP000827721"/>
    </source>
</evidence>
<feature type="domain" description="SMP" evidence="4">
    <location>
        <begin position="206"/>
        <end position="263"/>
    </location>
</feature>
<evidence type="ECO:0000259" key="4">
    <source>
        <dbReference type="Pfam" id="PF04927"/>
    </source>
</evidence>